<sequence length="186" mass="21035">MLTAVMSADLLTPMLAQSFMHKLFAKSVFGSYPGIEFWDDPANKLPELDVVLLLRDGRLIVGECKNSASGLREEDLTKLWTVADRLDAAMTFVATLDEADECGDLWWTDAPSTRKHVTLTAEHLYELDPIAVLGDDPLAKRSRYRARGPARDATRGELISEHSKHLKDRRQDFVRTIAIPWREEEP</sequence>
<comment type="caution">
    <text evidence="1">The sequence shown here is derived from an EMBL/GenBank/DDBJ whole genome shotgun (WGS) entry which is preliminary data.</text>
</comment>
<dbReference type="Proteomes" id="UP001500457">
    <property type="component" value="Unassembled WGS sequence"/>
</dbReference>
<evidence type="ECO:0000313" key="2">
    <source>
        <dbReference type="Proteomes" id="UP001500457"/>
    </source>
</evidence>
<accession>A0ABP9ERL5</accession>
<keyword evidence="2" id="KW-1185">Reference proteome</keyword>
<dbReference type="EMBL" id="BAABHQ010000011">
    <property type="protein sequence ID" value="GAA4883857.1"/>
    <property type="molecule type" value="Genomic_DNA"/>
</dbReference>
<reference evidence="2" key="1">
    <citation type="journal article" date="2019" name="Int. J. Syst. Evol. Microbiol.">
        <title>The Global Catalogue of Microorganisms (GCM) 10K type strain sequencing project: providing services to taxonomists for standard genome sequencing and annotation.</title>
        <authorList>
            <consortium name="The Broad Institute Genomics Platform"/>
            <consortium name="The Broad Institute Genome Sequencing Center for Infectious Disease"/>
            <person name="Wu L."/>
            <person name="Ma J."/>
        </authorList>
    </citation>
    <scope>NUCLEOTIDE SEQUENCE [LARGE SCALE GENOMIC DNA]</scope>
    <source>
        <strain evidence="2">JCM 17983</strain>
    </source>
</reference>
<evidence type="ECO:0000313" key="1">
    <source>
        <dbReference type="EMBL" id="GAA4883857.1"/>
    </source>
</evidence>
<organism evidence="1 2">
    <name type="scientific">Actinomycetospora straminea</name>
    <dbReference type="NCBI Taxonomy" id="663607"/>
    <lineage>
        <taxon>Bacteria</taxon>
        <taxon>Bacillati</taxon>
        <taxon>Actinomycetota</taxon>
        <taxon>Actinomycetes</taxon>
        <taxon>Pseudonocardiales</taxon>
        <taxon>Pseudonocardiaceae</taxon>
        <taxon>Actinomycetospora</taxon>
    </lineage>
</organism>
<evidence type="ECO:0008006" key="3">
    <source>
        <dbReference type="Google" id="ProtNLM"/>
    </source>
</evidence>
<name>A0ABP9ERL5_9PSEU</name>
<proteinExistence type="predicted"/>
<gene>
    <name evidence="1" type="ORF">GCM10023203_39720</name>
</gene>
<protein>
    <recommendedName>
        <fullName evidence="3">Restriction endonuclease</fullName>
    </recommendedName>
</protein>